<comment type="similarity">
    <text evidence="1">Belongs to the HupF/HypC family.</text>
</comment>
<protein>
    <submittedName>
        <fullName evidence="3">Hydrogenase assembly protein HypC</fullName>
    </submittedName>
    <submittedName>
        <fullName evidence="2">HypC/HybG/HupF family hydrogenase formation chaperone</fullName>
    </submittedName>
    <submittedName>
        <fullName evidence="4">[NiFe] hydrogenase metallocenter assembly protein HypC</fullName>
    </submittedName>
</protein>
<dbReference type="EMBL" id="JAHHQF010000067">
    <property type="protein sequence ID" value="MBT9282717.1"/>
    <property type="molecule type" value="Genomic_DNA"/>
</dbReference>
<dbReference type="EMBL" id="JXBB01000001">
    <property type="protein sequence ID" value="OAR05492.1"/>
    <property type="molecule type" value="Genomic_DNA"/>
</dbReference>
<gene>
    <name evidence="4" type="ORF">HSCHL_0920</name>
    <name evidence="2" type="ORF">KM312_08785</name>
    <name evidence="3" type="ORF">SA87_11425</name>
</gene>
<evidence type="ECO:0000313" key="5">
    <source>
        <dbReference type="Proteomes" id="UP000243024"/>
    </source>
</evidence>
<evidence type="ECO:0000313" key="6">
    <source>
        <dbReference type="Proteomes" id="UP000244180"/>
    </source>
</evidence>
<dbReference type="Pfam" id="PF01455">
    <property type="entry name" value="HupF_HypC"/>
    <property type="match status" value="1"/>
</dbReference>
<reference evidence="4 6" key="2">
    <citation type="submission" date="2017-08" db="EMBL/GenBank/DDBJ databases">
        <title>Burning lignite coal seam in the remote Altai Mountains harbors a hydrogen-driven thermophilic microbial community.</title>
        <authorList>
            <person name="Kadnikov V.V."/>
            <person name="Mardanov A.V."/>
            <person name="Ivasenko D."/>
            <person name="Beletsky A.V."/>
            <person name="Karnachuk O.V."/>
            <person name="Ravin N.V."/>
        </authorList>
    </citation>
    <scope>NUCLEOTIDE SEQUENCE [LARGE SCALE GENOMIC DNA]</scope>
    <source>
        <strain evidence="4">AL33</strain>
    </source>
</reference>
<dbReference type="Proteomes" id="UP000243024">
    <property type="component" value="Unassembled WGS sequence"/>
</dbReference>
<dbReference type="Gene3D" id="2.30.30.140">
    <property type="match status" value="1"/>
</dbReference>
<sequence>MCVGVPGKVIERDEYTAIVEVMGSRMKVGIILVPDVQVGDYVLVHAGKALQIVDEEYARASVEAWALIGELREQGVLEESDR</sequence>
<dbReference type="GO" id="GO:0005506">
    <property type="term" value="F:iron ion binding"/>
    <property type="evidence" value="ECO:0007669"/>
    <property type="project" value="TreeGrafter"/>
</dbReference>
<comment type="caution">
    <text evidence="3">The sequence shown here is derived from an EMBL/GenBank/DDBJ whole genome shotgun (WGS) entry which is preliminary data.</text>
</comment>
<accession>A0A132MGH2</accession>
<dbReference type="InterPro" id="IPR019812">
    <property type="entry name" value="Hydgase_assmbl_chp_CS"/>
</dbReference>
<dbReference type="AlphaFoldDB" id="A0A132MGH2"/>
<evidence type="ECO:0000313" key="3">
    <source>
        <dbReference type="EMBL" id="OAR05492.1"/>
    </source>
</evidence>
<dbReference type="PROSITE" id="PS01097">
    <property type="entry name" value="HUPF_HYPC"/>
    <property type="match status" value="1"/>
</dbReference>
<dbReference type="RefSeq" id="WP_066197625.1">
    <property type="nucleotide sequence ID" value="NZ_CBCSAS010000013.1"/>
</dbReference>
<dbReference type="InterPro" id="IPR001109">
    <property type="entry name" value="Hydrogenase_HupF/HypC"/>
</dbReference>
<name>A0A132MGH2_HYDSH</name>
<dbReference type="GO" id="GO:0051604">
    <property type="term" value="P:protein maturation"/>
    <property type="evidence" value="ECO:0007669"/>
    <property type="project" value="TreeGrafter"/>
</dbReference>
<dbReference type="PRINTS" id="PR00445">
    <property type="entry name" value="HUPFHYPC"/>
</dbReference>
<dbReference type="STRING" id="1484.SA87_11425"/>
<dbReference type="NCBIfam" id="TIGR00074">
    <property type="entry name" value="hypC_hupF"/>
    <property type="match status" value="1"/>
</dbReference>
<keyword evidence="5" id="KW-1185">Reference proteome</keyword>
<reference evidence="2" key="3">
    <citation type="journal article" date="2021" name="Microbiology">
        <title>Metagenomic Analysis of the Microbial Community in the Underground Coal Fire Area (Kemerovo Region, Russia) Revealed Predominance of Thermophilic Members of the Phyla Deinococcus-thermus, Aquificae, and Firmicutes.</title>
        <authorList>
            <person name="Kadnikov V."/>
            <person name="Mardanov A.V."/>
            <person name="Beletsky A.V."/>
            <person name="Karnachuk O.V."/>
            <person name="Ravin N.V."/>
        </authorList>
    </citation>
    <scope>NUCLEOTIDE SEQUENCE</scope>
    <source>
        <strain evidence="2">RBS10-49</strain>
    </source>
</reference>
<dbReference type="Proteomes" id="UP000244180">
    <property type="component" value="Unassembled WGS sequence"/>
</dbReference>
<proteinExistence type="inferred from homology"/>
<dbReference type="PANTHER" id="PTHR35177:SF2">
    <property type="entry name" value="HYDROGENASE MATURATION FACTOR HYBG"/>
    <property type="match status" value="1"/>
</dbReference>
<dbReference type="GO" id="GO:1902670">
    <property type="term" value="F:carbon dioxide binding"/>
    <property type="evidence" value="ECO:0007669"/>
    <property type="project" value="TreeGrafter"/>
</dbReference>
<reference evidence="3 5" key="1">
    <citation type="submission" date="2015-09" db="EMBL/GenBank/DDBJ databases">
        <title>Draft genome sequence of Hydrogenibacillus schlegelii DSM 2000.</title>
        <authorList>
            <person name="Hemp J."/>
        </authorList>
    </citation>
    <scope>NUCLEOTIDE SEQUENCE [LARGE SCALE GENOMIC DNA]</scope>
    <source>
        <strain evidence="3 5">MA 48</strain>
    </source>
</reference>
<dbReference type="SUPFAM" id="SSF159127">
    <property type="entry name" value="HupF/HypC-like"/>
    <property type="match status" value="1"/>
</dbReference>
<dbReference type="OrthoDB" id="9806017at2"/>
<dbReference type="PANTHER" id="PTHR35177">
    <property type="entry name" value="HYDROGENASE MATURATION FACTOR HYBG"/>
    <property type="match status" value="1"/>
</dbReference>
<organism evidence="3 5">
    <name type="scientific">Hydrogenibacillus schlegelii</name>
    <name type="common">Bacillus schlegelii</name>
    <dbReference type="NCBI Taxonomy" id="1484"/>
    <lineage>
        <taxon>Bacteria</taxon>
        <taxon>Bacillati</taxon>
        <taxon>Bacillota</taxon>
        <taxon>Bacilli</taxon>
        <taxon>Bacillales</taxon>
        <taxon>Bacillales Family X. Incertae Sedis</taxon>
        <taxon>Hydrogenibacillus</taxon>
    </lineage>
</organism>
<dbReference type="Proteomes" id="UP000748108">
    <property type="component" value="Unassembled WGS sequence"/>
</dbReference>
<evidence type="ECO:0000313" key="2">
    <source>
        <dbReference type="EMBL" id="MBT9282717.1"/>
    </source>
</evidence>
<dbReference type="EMBL" id="PEBV01000007">
    <property type="protein sequence ID" value="PTQ54066.1"/>
    <property type="molecule type" value="Genomic_DNA"/>
</dbReference>
<evidence type="ECO:0000256" key="1">
    <source>
        <dbReference type="ARBA" id="ARBA00006018"/>
    </source>
</evidence>
<evidence type="ECO:0000313" key="4">
    <source>
        <dbReference type="EMBL" id="PTQ54066.1"/>
    </source>
</evidence>